<dbReference type="InterPro" id="IPR039367">
    <property type="entry name" value="Och1-like"/>
</dbReference>
<dbReference type="GO" id="GO:0000136">
    <property type="term" value="C:mannan polymerase complex"/>
    <property type="evidence" value="ECO:0007669"/>
    <property type="project" value="TreeGrafter"/>
</dbReference>
<dbReference type="InterPro" id="IPR007577">
    <property type="entry name" value="GlycoTrfase_DXD_sugar-bd_CS"/>
</dbReference>
<evidence type="ECO:0000313" key="3">
    <source>
        <dbReference type="Proteomes" id="UP001219568"/>
    </source>
</evidence>
<dbReference type="Proteomes" id="UP001219568">
    <property type="component" value="Unassembled WGS sequence"/>
</dbReference>
<evidence type="ECO:0008006" key="4">
    <source>
        <dbReference type="Google" id="ProtNLM"/>
    </source>
</evidence>
<reference evidence="2" key="1">
    <citation type="journal article" date="2023" name="IMA Fungus">
        <title>Comparative genomic study of the Penicillium genus elucidates a diverse pangenome and 15 lateral gene transfer events.</title>
        <authorList>
            <person name="Petersen C."/>
            <person name="Sorensen T."/>
            <person name="Nielsen M.R."/>
            <person name="Sondergaard T.E."/>
            <person name="Sorensen J.L."/>
            <person name="Fitzpatrick D.A."/>
            <person name="Frisvad J.C."/>
            <person name="Nielsen K.L."/>
        </authorList>
    </citation>
    <scope>NUCLEOTIDE SEQUENCE</scope>
    <source>
        <strain evidence="2">IBT 15450</strain>
    </source>
</reference>
<name>A0AAD6N9K2_PENCN</name>
<dbReference type="PANTHER" id="PTHR31834">
    <property type="entry name" value="INITIATION-SPECIFIC ALPHA-1,6-MANNOSYLTRANSFERASE"/>
    <property type="match status" value="1"/>
</dbReference>
<protein>
    <recommendedName>
        <fullName evidence="4">Initiation-specific alpha-1,6-mannosyltransferase</fullName>
    </recommendedName>
</protein>
<organism evidence="2 3">
    <name type="scientific">Penicillium canescens</name>
    <dbReference type="NCBI Taxonomy" id="5083"/>
    <lineage>
        <taxon>Eukaryota</taxon>
        <taxon>Fungi</taxon>
        <taxon>Dikarya</taxon>
        <taxon>Ascomycota</taxon>
        <taxon>Pezizomycotina</taxon>
        <taxon>Eurotiomycetes</taxon>
        <taxon>Eurotiomycetidae</taxon>
        <taxon>Eurotiales</taxon>
        <taxon>Aspergillaceae</taxon>
        <taxon>Penicillium</taxon>
    </lineage>
</organism>
<dbReference type="EMBL" id="JAQJZL010000004">
    <property type="protein sequence ID" value="KAJ6043090.1"/>
    <property type="molecule type" value="Genomic_DNA"/>
</dbReference>
<dbReference type="InterPro" id="IPR029044">
    <property type="entry name" value="Nucleotide-diphossugar_trans"/>
</dbReference>
<reference evidence="2" key="2">
    <citation type="submission" date="2023-01" db="EMBL/GenBank/DDBJ databases">
        <authorList>
            <person name="Petersen C."/>
        </authorList>
    </citation>
    <scope>NUCLEOTIDE SEQUENCE</scope>
    <source>
        <strain evidence="2">IBT 15450</strain>
    </source>
</reference>
<comment type="caution">
    <text evidence="2">The sequence shown here is derived from an EMBL/GenBank/DDBJ whole genome shotgun (WGS) entry which is preliminary data.</text>
</comment>
<evidence type="ECO:0000313" key="2">
    <source>
        <dbReference type="EMBL" id="KAJ6043090.1"/>
    </source>
</evidence>
<sequence length="406" mass="46780">MRHRSYLGSLNRQRSALIIAVVVLFVLFESLPLPITRPDARLEVSQDRPRYLHQSPFRTNPNYEYEIKLSNALRDLEIEGQLRGDGGAPDTVWQIMLMDNDKRGDDSFQFEKKNSDWKYSLVNAKWADRFITETLASIPDLERLYKSYPGYVLRGDLLRYLILWYYGGYYADVDVYPATSIKACPSMQNTIFNPNTTITNTNISLVVGIEIDEPFASTEKMRDWHWVRRYGFLQYTMYAPRRFSPVLREVIVRVLSHTKQHIAQSHIWGARYNEMTTLEITGPGVFTDAILDVLSETLPSDHRLIQKSVDADEGLGDLIPSYSALPVQRVTWAPFYQLQETLCIDGSEAKSGKMLGGLCVLPLNAWGNGQRHSRAEGFNSQHACINHRFGGTWKPWRQSWRKWLFG</sequence>
<accession>A0AAD6N9K2</accession>
<dbReference type="GO" id="GO:0000009">
    <property type="term" value="F:alpha-1,6-mannosyltransferase activity"/>
    <property type="evidence" value="ECO:0007669"/>
    <property type="project" value="InterPro"/>
</dbReference>
<keyword evidence="3" id="KW-1185">Reference proteome</keyword>
<evidence type="ECO:0000256" key="1">
    <source>
        <dbReference type="ARBA" id="ARBA00009003"/>
    </source>
</evidence>
<proteinExistence type="inferred from homology"/>
<dbReference type="SUPFAM" id="SSF53448">
    <property type="entry name" value="Nucleotide-diphospho-sugar transferases"/>
    <property type="match status" value="1"/>
</dbReference>
<dbReference type="Pfam" id="PF04488">
    <property type="entry name" value="Gly_transf_sug"/>
    <property type="match status" value="1"/>
</dbReference>
<dbReference type="GO" id="GO:0006487">
    <property type="term" value="P:protein N-linked glycosylation"/>
    <property type="evidence" value="ECO:0007669"/>
    <property type="project" value="TreeGrafter"/>
</dbReference>
<dbReference type="Gene3D" id="3.90.550.20">
    <property type="match status" value="1"/>
</dbReference>
<gene>
    <name evidence="2" type="ORF">N7460_004445</name>
</gene>
<comment type="similarity">
    <text evidence="1">Belongs to the glycosyltransferase 32 family.</text>
</comment>
<dbReference type="AlphaFoldDB" id="A0AAD6N9K2"/>
<dbReference type="PANTHER" id="PTHR31834:SF9">
    <property type="entry name" value="INITIATION-SPECIFIC ALPHA-1,6-MANNOSYLTRANSFERASE"/>
    <property type="match status" value="1"/>
</dbReference>